<protein>
    <submittedName>
        <fullName evidence="2">Uncharacterized protein</fullName>
    </submittedName>
</protein>
<evidence type="ECO:0000313" key="2">
    <source>
        <dbReference type="EMBL" id="NJC73553.1"/>
    </source>
</evidence>
<sequence>MAVSVRTRTDPPPTAADLLRPRWRGRPGRLEVWYATITEPRTGTGLWLHHELVAPGDGAAPYAHGWTGVFPAGAAPVLARFGPVPWRAPDGPEVYRAGEVTVSADRLRGSAGDLSWDLRRCGGGAPLYTFPRWAWRHDVLPAAQIVPLPAATFTGTLRYGQTVVELARAPGNIARIDGHGNAARWAWLHADLGGGDVCEVVAAVAARPWLSRLPALPMVRLRVGGVDLPGGDPLLGAARLRADLDLPHWTVTGRLGGARLRIDVIQPADRTLAVEYVNPDGSPVVCHNTERAHARIVVERRTGGQWRTWRSWTLDGTAHAEVGRRE</sequence>
<evidence type="ECO:0000256" key="1">
    <source>
        <dbReference type="SAM" id="MobiDB-lite"/>
    </source>
</evidence>
<organism evidence="2 3">
    <name type="scientific">Planosporangium thailandense</name>
    <dbReference type="NCBI Taxonomy" id="765197"/>
    <lineage>
        <taxon>Bacteria</taxon>
        <taxon>Bacillati</taxon>
        <taxon>Actinomycetota</taxon>
        <taxon>Actinomycetes</taxon>
        <taxon>Micromonosporales</taxon>
        <taxon>Micromonosporaceae</taxon>
        <taxon>Planosporangium</taxon>
    </lineage>
</organism>
<dbReference type="Proteomes" id="UP000722989">
    <property type="component" value="Unassembled WGS sequence"/>
</dbReference>
<reference evidence="2 3" key="1">
    <citation type="submission" date="2020-03" db="EMBL/GenBank/DDBJ databases">
        <title>WGS of the type strain of Planosporangium spp.</title>
        <authorList>
            <person name="Thawai C."/>
        </authorList>
    </citation>
    <scope>NUCLEOTIDE SEQUENCE [LARGE SCALE GENOMIC DNA]</scope>
    <source>
        <strain evidence="2 3">TBRC 5610</strain>
    </source>
</reference>
<proteinExistence type="predicted"/>
<gene>
    <name evidence="2" type="ORF">HC031_28065</name>
</gene>
<keyword evidence="3" id="KW-1185">Reference proteome</keyword>
<dbReference type="EMBL" id="JAATVY010000032">
    <property type="protein sequence ID" value="NJC73553.1"/>
    <property type="molecule type" value="Genomic_DNA"/>
</dbReference>
<name>A0ABX0Y808_9ACTN</name>
<feature type="region of interest" description="Disordered" evidence="1">
    <location>
        <begin position="1"/>
        <end position="20"/>
    </location>
</feature>
<evidence type="ECO:0000313" key="3">
    <source>
        <dbReference type="Proteomes" id="UP000722989"/>
    </source>
</evidence>
<comment type="caution">
    <text evidence="2">The sequence shown here is derived from an EMBL/GenBank/DDBJ whole genome shotgun (WGS) entry which is preliminary data.</text>
</comment>
<accession>A0ABX0Y808</accession>